<dbReference type="FunFam" id="2.70.70.10:FF:000006">
    <property type="entry name" value="M23 family peptidase"/>
    <property type="match status" value="1"/>
</dbReference>
<protein>
    <submittedName>
        <fullName evidence="3">Peptidase M24</fullName>
    </submittedName>
</protein>
<keyword evidence="1" id="KW-0812">Transmembrane</keyword>
<dbReference type="CDD" id="cd12797">
    <property type="entry name" value="M23_peptidase"/>
    <property type="match status" value="1"/>
</dbReference>
<keyword evidence="1" id="KW-0472">Membrane</keyword>
<gene>
    <name evidence="3" type="ORF">DSCO28_13250</name>
</gene>
<dbReference type="Pfam" id="PF01551">
    <property type="entry name" value="Peptidase_M23"/>
    <property type="match status" value="1"/>
</dbReference>
<accession>A0A5K7ZMC2</accession>
<dbReference type="InterPro" id="IPR050570">
    <property type="entry name" value="Cell_wall_metabolism_enzyme"/>
</dbReference>
<dbReference type="Proteomes" id="UP000425960">
    <property type="component" value="Chromosome"/>
</dbReference>
<dbReference type="SUPFAM" id="SSF51261">
    <property type="entry name" value="Duplicated hybrid motif"/>
    <property type="match status" value="1"/>
</dbReference>
<evidence type="ECO:0000256" key="1">
    <source>
        <dbReference type="SAM" id="Phobius"/>
    </source>
</evidence>
<evidence type="ECO:0000259" key="2">
    <source>
        <dbReference type="Pfam" id="PF01551"/>
    </source>
</evidence>
<dbReference type="AlphaFoldDB" id="A0A5K7ZMC2"/>
<dbReference type="GO" id="GO:0004222">
    <property type="term" value="F:metalloendopeptidase activity"/>
    <property type="evidence" value="ECO:0007669"/>
    <property type="project" value="TreeGrafter"/>
</dbReference>
<reference evidence="3 4" key="1">
    <citation type="submission" date="2019-11" db="EMBL/GenBank/DDBJ databases">
        <title>Comparative genomics of hydrocarbon-degrading Desulfosarcina strains.</title>
        <authorList>
            <person name="Watanabe M."/>
            <person name="Kojima H."/>
            <person name="Fukui M."/>
        </authorList>
    </citation>
    <scope>NUCLEOTIDE SEQUENCE [LARGE SCALE GENOMIC DNA]</scope>
    <source>
        <strain evidence="3 4">28bB2T</strain>
    </source>
</reference>
<keyword evidence="1" id="KW-1133">Transmembrane helix</keyword>
<dbReference type="KEGG" id="dov:DSCO28_13250"/>
<dbReference type="RefSeq" id="WP_155321615.1">
    <property type="nucleotide sequence ID" value="NZ_AP021876.1"/>
</dbReference>
<dbReference type="Gene3D" id="2.70.70.10">
    <property type="entry name" value="Glucose Permease (Domain IIA)"/>
    <property type="match status" value="1"/>
</dbReference>
<dbReference type="InterPro" id="IPR016047">
    <property type="entry name" value="M23ase_b-sheet_dom"/>
</dbReference>
<dbReference type="EMBL" id="AP021876">
    <property type="protein sequence ID" value="BBO80759.1"/>
    <property type="molecule type" value="Genomic_DNA"/>
</dbReference>
<dbReference type="PANTHER" id="PTHR21666:SF270">
    <property type="entry name" value="MUREIN HYDROLASE ACTIVATOR ENVC"/>
    <property type="match status" value="1"/>
</dbReference>
<dbReference type="InterPro" id="IPR011055">
    <property type="entry name" value="Dup_hybrid_motif"/>
</dbReference>
<evidence type="ECO:0000313" key="4">
    <source>
        <dbReference type="Proteomes" id="UP000425960"/>
    </source>
</evidence>
<feature type="domain" description="M23ase beta-sheet core" evidence="2">
    <location>
        <begin position="211"/>
        <end position="305"/>
    </location>
</feature>
<proteinExistence type="predicted"/>
<organism evidence="3 4">
    <name type="scientific">Desulfosarcina ovata subsp. sediminis</name>
    <dbReference type="NCBI Taxonomy" id="885957"/>
    <lineage>
        <taxon>Bacteria</taxon>
        <taxon>Pseudomonadati</taxon>
        <taxon>Thermodesulfobacteriota</taxon>
        <taxon>Desulfobacteria</taxon>
        <taxon>Desulfobacterales</taxon>
        <taxon>Desulfosarcinaceae</taxon>
        <taxon>Desulfosarcina</taxon>
    </lineage>
</organism>
<name>A0A5K7ZMC2_9BACT</name>
<dbReference type="PANTHER" id="PTHR21666">
    <property type="entry name" value="PEPTIDASE-RELATED"/>
    <property type="match status" value="1"/>
</dbReference>
<evidence type="ECO:0000313" key="3">
    <source>
        <dbReference type="EMBL" id="BBO80759.1"/>
    </source>
</evidence>
<sequence length="311" mass="34560">MVTMKKKLTVLIFDATGTPVRQAAIPRLLLPVAAALGLALTFGLYWGISDYCRLKAKTRDAFQTQANLRLQEEMVAQQRDQLAAFAQKIDTLGKQLANLREFENKIRIIANLDPNDDGESMFGVGGSDPDDLDAESIIEIDYHEMVRDMHAQVNEISGHATVQQDSFASIFNQLEGKRNLLAATPSIRPVKGWITSRFGRRKSPFTGRREFHRGLDIATRHGSEIIAPADGIVTFSAKKGLMGNMVTIEHGFGMTTRYGHISKLLKKKGERIKRGEVIALVGNTGRSTGPHLHYEVRINGVNVNPMNYFLN</sequence>
<feature type="transmembrane region" description="Helical" evidence="1">
    <location>
        <begin position="28"/>
        <end position="48"/>
    </location>
</feature>